<proteinExistence type="predicted"/>
<dbReference type="PANTHER" id="PTHR39201">
    <property type="entry name" value="EXPORTED PROTEIN-RELATED"/>
    <property type="match status" value="1"/>
</dbReference>
<dbReference type="PROSITE" id="PS50902">
    <property type="entry name" value="FLAVODOXIN_LIKE"/>
    <property type="match status" value="1"/>
</dbReference>
<dbReference type="Gene3D" id="3.40.50.360">
    <property type="match status" value="1"/>
</dbReference>
<evidence type="ECO:0000256" key="1">
    <source>
        <dbReference type="SAM" id="MobiDB-lite"/>
    </source>
</evidence>
<dbReference type="EMBL" id="JAFREL020000002">
    <property type="protein sequence ID" value="MEO1770520.1"/>
    <property type="molecule type" value="Genomic_DNA"/>
</dbReference>
<dbReference type="PANTHER" id="PTHR39201:SF1">
    <property type="entry name" value="FLAVODOXIN-LIKE DOMAIN-CONTAINING PROTEIN"/>
    <property type="match status" value="1"/>
</dbReference>
<evidence type="ECO:0000313" key="4">
    <source>
        <dbReference type="Proteomes" id="UP000664357"/>
    </source>
</evidence>
<dbReference type="PROSITE" id="PS51257">
    <property type="entry name" value="PROKAR_LIPOPROTEIN"/>
    <property type="match status" value="1"/>
</dbReference>
<reference evidence="3 4" key="1">
    <citation type="submission" date="2024-02" db="EMBL/GenBank/DDBJ databases">
        <title>The Genome Sequence of Enterococcus sp. DIV0159.</title>
        <authorList>
            <person name="Earl A."/>
            <person name="Manson A."/>
            <person name="Gilmore M."/>
            <person name="Sanders J."/>
            <person name="Shea T."/>
            <person name="Howe W."/>
            <person name="Livny J."/>
            <person name="Cuomo C."/>
            <person name="Neafsey D."/>
            <person name="Birren B."/>
        </authorList>
    </citation>
    <scope>NUCLEOTIDE SEQUENCE [LARGE SCALE GENOMIC DNA]</scope>
    <source>
        <strain evidence="3 4">665A</strain>
    </source>
</reference>
<protein>
    <recommendedName>
        <fullName evidence="2">Flavodoxin-like domain-containing protein</fullName>
    </recommendedName>
</protein>
<evidence type="ECO:0000313" key="3">
    <source>
        <dbReference type="EMBL" id="MEO1770520.1"/>
    </source>
</evidence>
<feature type="region of interest" description="Disordered" evidence="1">
    <location>
        <begin position="23"/>
        <end position="51"/>
    </location>
</feature>
<feature type="domain" description="Flavodoxin-like" evidence="2">
    <location>
        <begin position="59"/>
        <end position="145"/>
    </location>
</feature>
<dbReference type="InterPro" id="IPR001226">
    <property type="entry name" value="Flavodoxin_CS"/>
</dbReference>
<evidence type="ECO:0000259" key="2">
    <source>
        <dbReference type="PROSITE" id="PS50902"/>
    </source>
</evidence>
<dbReference type="Pfam" id="PF12682">
    <property type="entry name" value="Flavodoxin_4"/>
    <property type="match status" value="1"/>
</dbReference>
<dbReference type="Proteomes" id="UP000664357">
    <property type="component" value="Unassembled WGS sequence"/>
</dbReference>
<feature type="compositionally biased region" description="Low complexity" evidence="1">
    <location>
        <begin position="23"/>
        <end position="39"/>
    </location>
</feature>
<organism evidence="3 4">
    <name type="scientific">Candidatus Enterococcus ferrettii</name>
    <dbReference type="NCBI Taxonomy" id="2815324"/>
    <lineage>
        <taxon>Bacteria</taxon>
        <taxon>Bacillati</taxon>
        <taxon>Bacillota</taxon>
        <taxon>Bacilli</taxon>
        <taxon>Lactobacillales</taxon>
        <taxon>Enterococcaceae</taxon>
        <taxon>Enterococcus</taxon>
    </lineage>
</organism>
<sequence>MKKIIGVFSLFCLFLLGGCSENSQSSSSHLNSTTTASTNDLEKNAGADNSVDNTNTSNVAIVYYSLTGSTEAVAKEIQTQTNGDLYPITTVEAYPEAYSDVLEVVRQQQGANELPKLQPMTIDLAEYETIFIGSPIWFGSCSLPT</sequence>
<dbReference type="InterPro" id="IPR008254">
    <property type="entry name" value="Flavodoxin/NO_synth"/>
</dbReference>
<dbReference type="InterPro" id="IPR029039">
    <property type="entry name" value="Flavoprotein-like_sf"/>
</dbReference>
<gene>
    <name evidence="3" type="ORF">JZO67_002473</name>
</gene>
<comment type="caution">
    <text evidence="3">The sequence shown here is derived from an EMBL/GenBank/DDBJ whole genome shotgun (WGS) entry which is preliminary data.</text>
</comment>
<dbReference type="PROSITE" id="PS00201">
    <property type="entry name" value="FLAVODOXIN"/>
    <property type="match status" value="1"/>
</dbReference>
<dbReference type="SUPFAM" id="SSF52218">
    <property type="entry name" value="Flavoproteins"/>
    <property type="match status" value="1"/>
</dbReference>
<name>A0ABV0EPG2_9ENTE</name>
<keyword evidence="4" id="KW-1185">Reference proteome</keyword>
<accession>A0ABV0EPG2</accession>